<feature type="transmembrane region" description="Helical" evidence="7">
    <location>
        <begin position="399"/>
        <end position="426"/>
    </location>
</feature>
<gene>
    <name evidence="9" type="ORF">ENU96_02395</name>
</gene>
<keyword evidence="6 7" id="KW-0472">Membrane</keyword>
<feature type="domain" description="TRAP C4-dicarboxylate transport system permease DctM subunit" evidence="8">
    <location>
        <begin position="9"/>
        <end position="419"/>
    </location>
</feature>
<feature type="transmembrane region" description="Helical" evidence="7">
    <location>
        <begin position="92"/>
        <end position="109"/>
    </location>
</feature>
<evidence type="ECO:0000256" key="3">
    <source>
        <dbReference type="ARBA" id="ARBA00022519"/>
    </source>
</evidence>
<protein>
    <submittedName>
        <fullName evidence="9">TRAP transporter large permease</fullName>
    </submittedName>
</protein>
<feature type="transmembrane region" description="Helical" evidence="7">
    <location>
        <begin position="237"/>
        <end position="258"/>
    </location>
</feature>
<dbReference type="EMBL" id="DTEN01000096">
    <property type="protein sequence ID" value="HGI74518.1"/>
    <property type="molecule type" value="Genomic_DNA"/>
</dbReference>
<dbReference type="InterPro" id="IPR010656">
    <property type="entry name" value="DctM"/>
</dbReference>
<evidence type="ECO:0000256" key="4">
    <source>
        <dbReference type="ARBA" id="ARBA00022692"/>
    </source>
</evidence>
<comment type="caution">
    <text evidence="9">The sequence shown here is derived from an EMBL/GenBank/DDBJ whole genome shotgun (WGS) entry which is preliminary data.</text>
</comment>
<feature type="transmembrane region" description="Helical" evidence="7">
    <location>
        <begin position="316"/>
        <end position="346"/>
    </location>
</feature>
<organism evidence="9">
    <name type="scientific">Candidatus Caldatribacterium californiense</name>
    <dbReference type="NCBI Taxonomy" id="1454726"/>
    <lineage>
        <taxon>Bacteria</taxon>
        <taxon>Pseudomonadati</taxon>
        <taxon>Atribacterota</taxon>
        <taxon>Atribacteria</taxon>
        <taxon>Atribacterales</taxon>
        <taxon>Candidatus Caldatribacteriaceae</taxon>
        <taxon>Candidatus Caldatribacterium</taxon>
    </lineage>
</organism>
<dbReference type="PANTHER" id="PTHR33362">
    <property type="entry name" value="SIALIC ACID TRAP TRANSPORTER PERMEASE PROTEIN SIAT-RELATED"/>
    <property type="match status" value="1"/>
</dbReference>
<dbReference type="AlphaFoldDB" id="A0A7V3YKT8"/>
<keyword evidence="3" id="KW-0997">Cell inner membrane</keyword>
<name>A0A7V3YKT8_9BACT</name>
<dbReference type="GO" id="GO:0022857">
    <property type="term" value="F:transmembrane transporter activity"/>
    <property type="evidence" value="ECO:0007669"/>
    <property type="project" value="TreeGrafter"/>
</dbReference>
<evidence type="ECO:0000259" key="8">
    <source>
        <dbReference type="Pfam" id="PF06808"/>
    </source>
</evidence>
<feature type="transmembrane region" description="Helical" evidence="7">
    <location>
        <begin position="279"/>
        <end position="296"/>
    </location>
</feature>
<feature type="transmembrane region" description="Helical" evidence="7">
    <location>
        <begin position="130"/>
        <end position="150"/>
    </location>
</feature>
<dbReference type="NCBIfam" id="TIGR00786">
    <property type="entry name" value="dctM"/>
    <property type="match status" value="1"/>
</dbReference>
<sequence length="428" mass="46162">MPLLYSALTFVVLLLANVPIAFTLGISGMVYFLSQTSIPIPVVAQRLVAGTQSFPLLAVPFFVLAGHLMNVSGITRRLIHLADVLVGHLPGALAQVSCVLSMLMGGVSGSSNADAAMETRILLPEMRRRGYADGFSAAVLACSSLSTAIIPPSIGLVLYGFAGQVSVGKLFIDGIIPGILMGITMMGVTHWKAVRKGYDLERRGRRHSFREVLSAFRESIWALLFPLFLVVTLRFGIFAPVEAAAFAVVYAFFVGKFIHRELTREKFWEAIRDAAEDNAVIMLIVSMAAILMYALAYEKVPVKMSTFILGLTSHPFLLMLAITAFLFVAGMVMEGTVNTLLLTPIFLPIVRAAGFDPVHFGIIMAILIQIGGVTPPVGVNMYTVCSLGGIKVEECIRESWAYVGALLALVVVLILVPQLSLALVGLMK</sequence>
<feature type="transmembrane region" description="Helical" evidence="7">
    <location>
        <begin position="358"/>
        <end position="379"/>
    </location>
</feature>
<evidence type="ECO:0000313" key="9">
    <source>
        <dbReference type="EMBL" id="HGI74518.1"/>
    </source>
</evidence>
<evidence type="ECO:0000256" key="5">
    <source>
        <dbReference type="ARBA" id="ARBA00022989"/>
    </source>
</evidence>
<keyword evidence="5 7" id="KW-1133">Transmembrane helix</keyword>
<feature type="transmembrane region" description="Helical" evidence="7">
    <location>
        <begin position="6"/>
        <end position="33"/>
    </location>
</feature>
<feature type="transmembrane region" description="Helical" evidence="7">
    <location>
        <begin position="212"/>
        <end position="231"/>
    </location>
</feature>
<evidence type="ECO:0000256" key="2">
    <source>
        <dbReference type="ARBA" id="ARBA00022475"/>
    </source>
</evidence>
<dbReference type="GO" id="GO:0005886">
    <property type="term" value="C:plasma membrane"/>
    <property type="evidence" value="ECO:0007669"/>
    <property type="project" value="UniProtKB-SubCell"/>
</dbReference>
<feature type="transmembrane region" description="Helical" evidence="7">
    <location>
        <begin position="170"/>
        <end position="191"/>
    </location>
</feature>
<reference evidence="9" key="1">
    <citation type="journal article" date="2020" name="mSystems">
        <title>Genome- and Community-Level Interaction Insights into Carbon Utilization and Element Cycling Functions of Hydrothermarchaeota in Hydrothermal Sediment.</title>
        <authorList>
            <person name="Zhou Z."/>
            <person name="Liu Y."/>
            <person name="Xu W."/>
            <person name="Pan J."/>
            <person name="Luo Z.H."/>
            <person name="Li M."/>
        </authorList>
    </citation>
    <scope>NUCLEOTIDE SEQUENCE [LARGE SCALE GENOMIC DNA]</scope>
    <source>
        <strain evidence="9">SpSt-716</strain>
    </source>
</reference>
<accession>A0A7V3YKT8</accession>
<evidence type="ECO:0000256" key="1">
    <source>
        <dbReference type="ARBA" id="ARBA00004429"/>
    </source>
</evidence>
<comment type="subcellular location">
    <subcellularLocation>
        <location evidence="1">Cell inner membrane</location>
        <topology evidence="1">Multi-pass membrane protein</topology>
    </subcellularLocation>
</comment>
<proteinExistence type="predicted"/>
<dbReference type="PANTHER" id="PTHR33362:SF4">
    <property type="entry name" value="2,3-DIKETO-L-GULONATE TRAP TRANSPORTER LARGE PERMEASE PROTEIN YIAN"/>
    <property type="match status" value="1"/>
</dbReference>
<evidence type="ECO:0000256" key="6">
    <source>
        <dbReference type="ARBA" id="ARBA00023136"/>
    </source>
</evidence>
<evidence type="ECO:0000256" key="7">
    <source>
        <dbReference type="SAM" id="Phobius"/>
    </source>
</evidence>
<keyword evidence="2" id="KW-1003">Cell membrane</keyword>
<dbReference type="InterPro" id="IPR004681">
    <property type="entry name" value="TRAP_DctM"/>
</dbReference>
<feature type="transmembrane region" description="Helical" evidence="7">
    <location>
        <begin position="54"/>
        <end position="72"/>
    </location>
</feature>
<keyword evidence="4 7" id="KW-0812">Transmembrane</keyword>
<dbReference type="Pfam" id="PF06808">
    <property type="entry name" value="DctM"/>
    <property type="match status" value="1"/>
</dbReference>
<dbReference type="PIRSF" id="PIRSF006066">
    <property type="entry name" value="HI0050"/>
    <property type="match status" value="1"/>
</dbReference>